<dbReference type="InterPro" id="IPR000719">
    <property type="entry name" value="Prot_kinase_dom"/>
</dbReference>
<gene>
    <name evidence="13" type="ORF">TTEB3V08_LOCUS10087</name>
</gene>
<evidence type="ECO:0000313" key="13">
    <source>
        <dbReference type="EMBL" id="CAD7462193.1"/>
    </source>
</evidence>
<dbReference type="Gene3D" id="1.10.510.10">
    <property type="entry name" value="Transferase(Phosphotransferase) domain 1"/>
    <property type="match status" value="1"/>
</dbReference>
<dbReference type="GO" id="GO:0004674">
    <property type="term" value="F:protein serine/threonine kinase activity"/>
    <property type="evidence" value="ECO:0007669"/>
    <property type="project" value="UniProtKB-KW"/>
</dbReference>
<dbReference type="InterPro" id="IPR050236">
    <property type="entry name" value="Ser_Thr_kinase_AGC"/>
</dbReference>
<dbReference type="AlphaFoldDB" id="A0A7R9IPK5"/>
<dbReference type="InterPro" id="IPR008271">
    <property type="entry name" value="Ser/Thr_kinase_AS"/>
</dbReference>
<dbReference type="EMBL" id="OE005726">
    <property type="protein sequence ID" value="CAD7462193.1"/>
    <property type="molecule type" value="Genomic_DNA"/>
</dbReference>
<dbReference type="SMART" id="SM00220">
    <property type="entry name" value="S_TKc"/>
    <property type="match status" value="1"/>
</dbReference>
<sequence>MLAEPLQHSLLQIRVRHTLKIFGLYIVAFLLYCIHNFFSHFENREKCRLRNAMPPRDLHLCNLLLIHFLDYLLLLHERQEVVTERNALALSRSPFCVQLFYSLQSASCVYLVMEYMVGGDLKSLLGMYGYFDEKMAVFYAAEVTLALQYLHNHGIVHRDLKPDNMLLSHQGHVKLTDFGLSRISVHRAGKIWDGGSTSPIMSSSASYSVGLSSTPAHNVERATVRVVGWRRLGGEDVCSHGTPSVSIDSDHRLLWQT</sequence>
<keyword evidence="3" id="KW-0723">Serine/threonine-protein kinase</keyword>
<accession>A0A7R9IPK5</accession>
<keyword evidence="5" id="KW-0547">Nucleotide-binding</keyword>
<dbReference type="PROSITE" id="PS00108">
    <property type="entry name" value="PROTEIN_KINASE_ST"/>
    <property type="match status" value="1"/>
</dbReference>
<dbReference type="SUPFAM" id="SSF56112">
    <property type="entry name" value="Protein kinase-like (PK-like)"/>
    <property type="match status" value="1"/>
</dbReference>
<dbReference type="FunFam" id="1.10.510.10:FF:000484">
    <property type="entry name" value="Serine/threonine-protein kinase greatwall, putative"/>
    <property type="match status" value="1"/>
</dbReference>
<keyword evidence="11" id="KW-1133">Transmembrane helix</keyword>
<dbReference type="Pfam" id="PF00069">
    <property type="entry name" value="Pkinase"/>
    <property type="match status" value="1"/>
</dbReference>
<evidence type="ECO:0000256" key="4">
    <source>
        <dbReference type="ARBA" id="ARBA00022679"/>
    </source>
</evidence>
<dbReference type="GO" id="GO:0035556">
    <property type="term" value="P:intracellular signal transduction"/>
    <property type="evidence" value="ECO:0007669"/>
    <property type="project" value="TreeGrafter"/>
</dbReference>
<evidence type="ECO:0000256" key="11">
    <source>
        <dbReference type="SAM" id="Phobius"/>
    </source>
</evidence>
<dbReference type="InterPro" id="IPR011009">
    <property type="entry name" value="Kinase-like_dom_sf"/>
</dbReference>
<keyword evidence="6" id="KW-0418">Kinase</keyword>
<dbReference type="PANTHER" id="PTHR24356:SF1">
    <property type="entry name" value="SERINE_THREONINE-PROTEIN KINASE GREATWALL"/>
    <property type="match status" value="1"/>
</dbReference>
<comment type="catalytic activity">
    <reaction evidence="10">
        <text>L-seryl-[protein] + ATP = O-phospho-L-seryl-[protein] + ADP + H(+)</text>
        <dbReference type="Rhea" id="RHEA:17989"/>
        <dbReference type="Rhea" id="RHEA-COMP:9863"/>
        <dbReference type="Rhea" id="RHEA-COMP:11604"/>
        <dbReference type="ChEBI" id="CHEBI:15378"/>
        <dbReference type="ChEBI" id="CHEBI:29999"/>
        <dbReference type="ChEBI" id="CHEBI:30616"/>
        <dbReference type="ChEBI" id="CHEBI:83421"/>
        <dbReference type="ChEBI" id="CHEBI:456216"/>
        <dbReference type="EC" id="2.7.11.1"/>
    </reaction>
</comment>
<dbReference type="GO" id="GO:0005524">
    <property type="term" value="F:ATP binding"/>
    <property type="evidence" value="ECO:0007669"/>
    <property type="project" value="UniProtKB-KW"/>
</dbReference>
<proteinExistence type="predicted"/>
<dbReference type="GO" id="GO:0005634">
    <property type="term" value="C:nucleus"/>
    <property type="evidence" value="ECO:0007669"/>
    <property type="project" value="TreeGrafter"/>
</dbReference>
<dbReference type="PANTHER" id="PTHR24356">
    <property type="entry name" value="SERINE/THREONINE-PROTEIN KINASE"/>
    <property type="match status" value="1"/>
</dbReference>
<dbReference type="Gene3D" id="3.30.200.20">
    <property type="entry name" value="Phosphorylase Kinase, domain 1"/>
    <property type="match status" value="1"/>
</dbReference>
<dbReference type="EC" id="2.7.11.1" evidence="1"/>
<reference evidence="13" key="1">
    <citation type="submission" date="2020-11" db="EMBL/GenBank/DDBJ databases">
        <authorList>
            <person name="Tran Van P."/>
        </authorList>
    </citation>
    <scope>NUCLEOTIDE SEQUENCE</scope>
</reference>
<protein>
    <recommendedName>
        <fullName evidence="2">Serine/threonine-protein kinase greatwall</fullName>
        <ecNumber evidence="1">2.7.11.1</ecNumber>
    </recommendedName>
    <alternativeName>
        <fullName evidence="8">Microtubule-associated serine/threonine-protein kinase-like</fullName>
    </alternativeName>
</protein>
<feature type="domain" description="Protein kinase" evidence="12">
    <location>
        <begin position="1"/>
        <end position="257"/>
    </location>
</feature>
<evidence type="ECO:0000256" key="10">
    <source>
        <dbReference type="ARBA" id="ARBA00048679"/>
    </source>
</evidence>
<evidence type="ECO:0000256" key="1">
    <source>
        <dbReference type="ARBA" id="ARBA00012513"/>
    </source>
</evidence>
<keyword evidence="4" id="KW-0808">Transferase</keyword>
<evidence type="ECO:0000256" key="6">
    <source>
        <dbReference type="ARBA" id="ARBA00022777"/>
    </source>
</evidence>
<evidence type="ECO:0000256" key="3">
    <source>
        <dbReference type="ARBA" id="ARBA00022527"/>
    </source>
</evidence>
<evidence type="ECO:0000256" key="9">
    <source>
        <dbReference type="ARBA" id="ARBA00047899"/>
    </source>
</evidence>
<organism evidence="13">
    <name type="scientific">Timema tahoe</name>
    <dbReference type="NCBI Taxonomy" id="61484"/>
    <lineage>
        <taxon>Eukaryota</taxon>
        <taxon>Metazoa</taxon>
        <taxon>Ecdysozoa</taxon>
        <taxon>Arthropoda</taxon>
        <taxon>Hexapoda</taxon>
        <taxon>Insecta</taxon>
        <taxon>Pterygota</taxon>
        <taxon>Neoptera</taxon>
        <taxon>Polyneoptera</taxon>
        <taxon>Phasmatodea</taxon>
        <taxon>Timematodea</taxon>
        <taxon>Timematoidea</taxon>
        <taxon>Timematidae</taxon>
        <taxon>Timema</taxon>
    </lineage>
</organism>
<name>A0A7R9IPK5_9NEOP</name>
<keyword evidence="11" id="KW-0472">Membrane</keyword>
<evidence type="ECO:0000256" key="7">
    <source>
        <dbReference type="ARBA" id="ARBA00022840"/>
    </source>
</evidence>
<dbReference type="PROSITE" id="PS50011">
    <property type="entry name" value="PROTEIN_KINASE_DOM"/>
    <property type="match status" value="1"/>
</dbReference>
<feature type="transmembrane region" description="Helical" evidence="11">
    <location>
        <begin position="21"/>
        <end position="38"/>
    </location>
</feature>
<evidence type="ECO:0000256" key="2">
    <source>
        <dbReference type="ARBA" id="ARBA00022148"/>
    </source>
</evidence>
<keyword evidence="7" id="KW-0067">ATP-binding</keyword>
<evidence type="ECO:0000256" key="8">
    <source>
        <dbReference type="ARBA" id="ARBA00033099"/>
    </source>
</evidence>
<keyword evidence="11" id="KW-0812">Transmembrane</keyword>
<comment type="catalytic activity">
    <reaction evidence="9">
        <text>L-threonyl-[protein] + ATP = O-phospho-L-threonyl-[protein] + ADP + H(+)</text>
        <dbReference type="Rhea" id="RHEA:46608"/>
        <dbReference type="Rhea" id="RHEA-COMP:11060"/>
        <dbReference type="Rhea" id="RHEA-COMP:11605"/>
        <dbReference type="ChEBI" id="CHEBI:15378"/>
        <dbReference type="ChEBI" id="CHEBI:30013"/>
        <dbReference type="ChEBI" id="CHEBI:30616"/>
        <dbReference type="ChEBI" id="CHEBI:61977"/>
        <dbReference type="ChEBI" id="CHEBI:456216"/>
        <dbReference type="EC" id="2.7.11.1"/>
    </reaction>
</comment>
<evidence type="ECO:0000259" key="12">
    <source>
        <dbReference type="PROSITE" id="PS50011"/>
    </source>
</evidence>
<evidence type="ECO:0000256" key="5">
    <source>
        <dbReference type="ARBA" id="ARBA00022741"/>
    </source>
</evidence>